<keyword evidence="3" id="KW-1185">Reference proteome</keyword>
<reference evidence="2 3" key="1">
    <citation type="submission" date="2018-03" db="EMBL/GenBank/DDBJ databases">
        <title>Candida pseudohaemulonii genome assembly and annotation.</title>
        <authorList>
            <person name="Munoz J.F."/>
            <person name="Gade L.G."/>
            <person name="Chow N.A."/>
            <person name="Litvintseva A.P."/>
            <person name="Loparev V.N."/>
            <person name="Cuomo C.A."/>
        </authorList>
    </citation>
    <scope>NUCLEOTIDE SEQUENCE [LARGE SCALE GENOMIC DNA]</scope>
    <source>
        <strain evidence="2 3">B12108</strain>
    </source>
</reference>
<dbReference type="RefSeq" id="XP_024714919.1">
    <property type="nucleotide sequence ID" value="XM_024857039.1"/>
</dbReference>
<sequence length="186" mass="21110">MSRLRKVDRAILDQNEPIDTEDQELLITQLRQRNDENLAIYTKVLALSVVVELPILVWFTRTADLKKDKLSLTLLITLSSILSLLNLLYDVSVLGEHVLRKLRSKAWAQGLAQPARLAFSYHGVNILNLVLLLQLGAAAWQSGLKSMYCVVPMGNLVMVILMRKWHTEIKGNVKELDGLRYDYKGV</sequence>
<keyword evidence="1" id="KW-0472">Membrane</keyword>
<protein>
    <submittedName>
        <fullName evidence="2">Uncharacterized protein</fullName>
    </submittedName>
</protein>
<evidence type="ECO:0000313" key="2">
    <source>
        <dbReference type="EMBL" id="PSK39829.1"/>
    </source>
</evidence>
<comment type="caution">
    <text evidence="2">The sequence shown here is derived from an EMBL/GenBank/DDBJ whole genome shotgun (WGS) entry which is preliminary data.</text>
</comment>
<dbReference type="OrthoDB" id="4090931at2759"/>
<accession>A0A2P7YV46</accession>
<feature type="transmembrane region" description="Helical" evidence="1">
    <location>
        <begin position="72"/>
        <end position="94"/>
    </location>
</feature>
<keyword evidence="1" id="KW-0812">Transmembrane</keyword>
<dbReference type="AlphaFoldDB" id="A0A2P7YV46"/>
<dbReference type="GeneID" id="36565028"/>
<proteinExistence type="predicted"/>
<dbReference type="Proteomes" id="UP000241107">
    <property type="component" value="Unassembled WGS sequence"/>
</dbReference>
<keyword evidence="1" id="KW-1133">Transmembrane helix</keyword>
<gene>
    <name evidence="2" type="ORF">C7M61_001638</name>
</gene>
<evidence type="ECO:0000256" key="1">
    <source>
        <dbReference type="SAM" id="Phobius"/>
    </source>
</evidence>
<organism evidence="2 3">
    <name type="scientific">Candidozyma pseudohaemuli</name>
    <dbReference type="NCBI Taxonomy" id="418784"/>
    <lineage>
        <taxon>Eukaryota</taxon>
        <taxon>Fungi</taxon>
        <taxon>Dikarya</taxon>
        <taxon>Ascomycota</taxon>
        <taxon>Saccharomycotina</taxon>
        <taxon>Pichiomycetes</taxon>
        <taxon>Metschnikowiaceae</taxon>
        <taxon>Candidozyma</taxon>
    </lineage>
</organism>
<name>A0A2P7YV46_9ASCO</name>
<dbReference type="EMBL" id="PYFQ01000002">
    <property type="protein sequence ID" value="PSK39829.1"/>
    <property type="molecule type" value="Genomic_DNA"/>
</dbReference>
<feature type="transmembrane region" description="Helical" evidence="1">
    <location>
        <begin position="38"/>
        <end position="60"/>
    </location>
</feature>
<feature type="transmembrane region" description="Helical" evidence="1">
    <location>
        <begin position="115"/>
        <end position="137"/>
    </location>
</feature>
<dbReference type="VEuPathDB" id="FungiDB:C7M61_001638"/>
<evidence type="ECO:0000313" key="3">
    <source>
        <dbReference type="Proteomes" id="UP000241107"/>
    </source>
</evidence>